<feature type="region of interest" description="Disordered" evidence="1">
    <location>
        <begin position="420"/>
        <end position="441"/>
    </location>
</feature>
<dbReference type="Proteomes" id="UP000239560">
    <property type="component" value="Unassembled WGS sequence"/>
</dbReference>
<dbReference type="AlphaFoldDB" id="A0A2T0A964"/>
<gene>
    <name evidence="3" type="ORF">AAT19DRAFT_14819</name>
</gene>
<evidence type="ECO:0008006" key="5">
    <source>
        <dbReference type="Google" id="ProtNLM"/>
    </source>
</evidence>
<dbReference type="EMBL" id="LCTV02000006">
    <property type="protein sequence ID" value="PRQ74466.1"/>
    <property type="molecule type" value="Genomic_DNA"/>
</dbReference>
<name>A0A2T0A964_RHOTO</name>
<protein>
    <recommendedName>
        <fullName evidence="5">F-box domain-containing protein</fullName>
    </recommendedName>
</protein>
<reference evidence="3 4" key="1">
    <citation type="journal article" date="2018" name="Elife">
        <title>Functional genomics of lipid metabolism in the oleaginous yeast Rhodosporidium toruloides.</title>
        <authorList>
            <person name="Coradetti S.T."/>
            <person name="Pinel D."/>
            <person name="Geiselman G."/>
            <person name="Ito M."/>
            <person name="Mondo S."/>
            <person name="Reilly M.C."/>
            <person name="Cheng Y.F."/>
            <person name="Bauer S."/>
            <person name="Grigoriev I."/>
            <person name="Gladden J.M."/>
            <person name="Simmons B.A."/>
            <person name="Brem R."/>
            <person name="Arkin A.P."/>
            <person name="Skerker J.M."/>
        </authorList>
    </citation>
    <scope>NUCLEOTIDE SEQUENCE [LARGE SCALE GENOMIC DNA]</scope>
    <source>
        <strain evidence="3 4">NBRC 0880</strain>
    </source>
</reference>
<proteinExistence type="predicted"/>
<feature type="signal peptide" evidence="2">
    <location>
        <begin position="1"/>
        <end position="20"/>
    </location>
</feature>
<feature type="chain" id="PRO_5015748187" description="F-box domain-containing protein" evidence="2">
    <location>
        <begin position="21"/>
        <end position="441"/>
    </location>
</feature>
<keyword evidence="2" id="KW-0732">Signal</keyword>
<accession>A0A2T0A964</accession>
<comment type="caution">
    <text evidence="3">The sequence shown here is derived from an EMBL/GenBank/DDBJ whole genome shotgun (WGS) entry which is preliminary data.</text>
</comment>
<evidence type="ECO:0000256" key="1">
    <source>
        <dbReference type="SAM" id="MobiDB-lite"/>
    </source>
</evidence>
<evidence type="ECO:0000256" key="2">
    <source>
        <dbReference type="SAM" id="SignalP"/>
    </source>
</evidence>
<sequence>MPVPPLPLELVRLVLSLAAASLPEVERREECINFARVCKAWNESATALAWEEVSVREAGSEWAAFVNHLCAYPDLCRHIRALDLRPLHEKLEGDKRQVGTDEGDSEDDKTTPAELVADEQQGSLFLDLIGHCTAVQDLILPEYPLEHKLAVKAGSAPFAAHLRRLRLLLIVPEACDVAYLADIILPFRQLTSLFMRAVLFGPVDGKCSLSAISAPYRLALNNLHLDIADGADGDFVETATQAILAVVDVTAVGRLVLSNWTGDTIVFDWLTGSSVLRQLSIDTVDVEGLQALLEHLLVMIHALPNLEYLRIVPEPFFAELDPDQTGILPALLPLGFFLDCLPQSIRMASLLGLFFEGDDGLPETPALKEMPPRDSNIMALFLGVLSEVNDDHEPSMSQLMCLQKVDAKGKLGWYLCVADPDETDEPDDSGDENKEGLDGIA</sequence>
<feature type="compositionally biased region" description="Acidic residues" evidence="1">
    <location>
        <begin position="420"/>
        <end position="430"/>
    </location>
</feature>
<feature type="compositionally biased region" description="Basic and acidic residues" evidence="1">
    <location>
        <begin position="431"/>
        <end position="441"/>
    </location>
</feature>
<organism evidence="3 4">
    <name type="scientific">Rhodotorula toruloides</name>
    <name type="common">Yeast</name>
    <name type="synonym">Rhodosporidium toruloides</name>
    <dbReference type="NCBI Taxonomy" id="5286"/>
    <lineage>
        <taxon>Eukaryota</taxon>
        <taxon>Fungi</taxon>
        <taxon>Dikarya</taxon>
        <taxon>Basidiomycota</taxon>
        <taxon>Pucciniomycotina</taxon>
        <taxon>Microbotryomycetes</taxon>
        <taxon>Sporidiobolales</taxon>
        <taxon>Sporidiobolaceae</taxon>
        <taxon>Rhodotorula</taxon>
    </lineage>
</organism>
<evidence type="ECO:0000313" key="4">
    <source>
        <dbReference type="Proteomes" id="UP000239560"/>
    </source>
</evidence>
<evidence type="ECO:0000313" key="3">
    <source>
        <dbReference type="EMBL" id="PRQ74466.1"/>
    </source>
</evidence>